<dbReference type="AlphaFoldDB" id="X6L8G1"/>
<feature type="repeat" description="WD" evidence="3">
    <location>
        <begin position="161"/>
        <end position="204"/>
    </location>
</feature>
<proteinExistence type="predicted"/>
<dbReference type="PANTHER" id="PTHR22847:SF637">
    <property type="entry name" value="WD REPEAT DOMAIN 5B"/>
    <property type="match status" value="1"/>
</dbReference>
<dbReference type="InterPro" id="IPR036322">
    <property type="entry name" value="WD40_repeat_dom_sf"/>
</dbReference>
<comment type="caution">
    <text evidence="5">The sequence shown here is derived from an EMBL/GenBank/DDBJ whole genome shotgun (WGS) entry which is preliminary data.</text>
</comment>
<dbReference type="InterPro" id="IPR001680">
    <property type="entry name" value="WD40_rpt"/>
</dbReference>
<evidence type="ECO:0000313" key="6">
    <source>
        <dbReference type="Proteomes" id="UP000023152"/>
    </source>
</evidence>
<dbReference type="Pfam" id="PF00400">
    <property type="entry name" value="WD40"/>
    <property type="match status" value="4"/>
</dbReference>
<evidence type="ECO:0000256" key="4">
    <source>
        <dbReference type="SAM" id="Phobius"/>
    </source>
</evidence>
<dbReference type="SMART" id="SM00320">
    <property type="entry name" value="WD40"/>
    <property type="match status" value="6"/>
</dbReference>
<dbReference type="CDD" id="cd00200">
    <property type="entry name" value="WD40"/>
    <property type="match status" value="1"/>
</dbReference>
<dbReference type="PRINTS" id="PR00320">
    <property type="entry name" value="GPROTEINBRPT"/>
</dbReference>
<dbReference type="EMBL" id="ASPP01048600">
    <property type="protein sequence ID" value="ETN97790.1"/>
    <property type="molecule type" value="Genomic_DNA"/>
</dbReference>
<feature type="transmembrane region" description="Helical" evidence="4">
    <location>
        <begin position="12"/>
        <end position="32"/>
    </location>
</feature>
<dbReference type="Gene3D" id="2.130.10.10">
    <property type="entry name" value="YVTN repeat-like/Quinoprotein amine dehydrogenase"/>
    <property type="match status" value="2"/>
</dbReference>
<keyword evidence="1 3" id="KW-0853">WD repeat</keyword>
<evidence type="ECO:0000256" key="2">
    <source>
        <dbReference type="ARBA" id="ARBA00022737"/>
    </source>
</evidence>
<keyword evidence="4" id="KW-0472">Membrane</keyword>
<feature type="repeat" description="WD" evidence="3">
    <location>
        <begin position="298"/>
        <end position="342"/>
    </location>
</feature>
<dbReference type="PROSITE" id="PS50294">
    <property type="entry name" value="WD_REPEATS_REGION"/>
    <property type="match status" value="2"/>
</dbReference>
<feature type="repeat" description="WD" evidence="3">
    <location>
        <begin position="258"/>
        <end position="297"/>
    </location>
</feature>
<keyword evidence="6" id="KW-1185">Reference proteome</keyword>
<dbReference type="InterPro" id="IPR020472">
    <property type="entry name" value="WD40_PAC1"/>
</dbReference>
<dbReference type="PROSITE" id="PS00678">
    <property type="entry name" value="WD_REPEATS_1"/>
    <property type="match status" value="2"/>
</dbReference>
<gene>
    <name evidence="5" type="ORF">RFI_39736</name>
</gene>
<dbReference type="InterPro" id="IPR015943">
    <property type="entry name" value="WD40/YVTN_repeat-like_dom_sf"/>
</dbReference>
<feature type="repeat" description="WD" evidence="3">
    <location>
        <begin position="87"/>
        <end position="113"/>
    </location>
</feature>
<keyword evidence="2" id="KW-0677">Repeat</keyword>
<evidence type="ECO:0000313" key="5">
    <source>
        <dbReference type="EMBL" id="ETN97790.1"/>
    </source>
</evidence>
<keyword evidence="4" id="KW-1133">Transmembrane helix</keyword>
<dbReference type="Proteomes" id="UP000023152">
    <property type="component" value="Unassembled WGS sequence"/>
</dbReference>
<dbReference type="PROSITE" id="PS50082">
    <property type="entry name" value="WD_REPEATS_2"/>
    <property type="match status" value="5"/>
</dbReference>
<evidence type="ECO:0000256" key="1">
    <source>
        <dbReference type="ARBA" id="ARBA00022574"/>
    </source>
</evidence>
<keyword evidence="4" id="KW-0812">Transmembrane</keyword>
<organism evidence="5 6">
    <name type="scientific">Reticulomyxa filosa</name>
    <dbReference type="NCBI Taxonomy" id="46433"/>
    <lineage>
        <taxon>Eukaryota</taxon>
        <taxon>Sar</taxon>
        <taxon>Rhizaria</taxon>
        <taxon>Retaria</taxon>
        <taxon>Foraminifera</taxon>
        <taxon>Monothalamids</taxon>
        <taxon>Reticulomyxidae</taxon>
        <taxon>Reticulomyxa</taxon>
    </lineage>
</organism>
<feature type="repeat" description="WD" evidence="3">
    <location>
        <begin position="205"/>
        <end position="257"/>
    </location>
</feature>
<dbReference type="OrthoDB" id="10251381at2759"/>
<name>X6L8G1_RETFI</name>
<protein>
    <submittedName>
        <fullName evidence="5">G-protein beta WD-40 repeats containing protein</fullName>
    </submittedName>
</protein>
<dbReference type="GO" id="GO:1990234">
    <property type="term" value="C:transferase complex"/>
    <property type="evidence" value="ECO:0007669"/>
    <property type="project" value="UniProtKB-ARBA"/>
</dbReference>
<dbReference type="PANTHER" id="PTHR22847">
    <property type="entry name" value="WD40 REPEAT PROTEIN"/>
    <property type="match status" value="1"/>
</dbReference>
<dbReference type="SUPFAM" id="SSF50978">
    <property type="entry name" value="WD40 repeat-like"/>
    <property type="match status" value="1"/>
</dbReference>
<accession>X6L8G1</accession>
<evidence type="ECO:0000256" key="3">
    <source>
        <dbReference type="PROSITE-ProRule" id="PRU00221"/>
    </source>
</evidence>
<reference evidence="5 6" key="1">
    <citation type="journal article" date="2013" name="Curr. Biol.">
        <title>The Genome of the Foraminiferan Reticulomyxa filosa.</title>
        <authorList>
            <person name="Glockner G."/>
            <person name="Hulsmann N."/>
            <person name="Schleicher M."/>
            <person name="Noegel A.A."/>
            <person name="Eichinger L."/>
            <person name="Gallinger C."/>
            <person name="Pawlowski J."/>
            <person name="Sierra R."/>
            <person name="Euteneuer U."/>
            <person name="Pillet L."/>
            <person name="Moustafa A."/>
            <person name="Platzer M."/>
            <person name="Groth M."/>
            <person name="Szafranski K."/>
            <person name="Schliwa M."/>
        </authorList>
    </citation>
    <scope>NUCLEOTIDE SEQUENCE [LARGE SCALE GENOMIC DNA]</scope>
</reference>
<sequence length="491" mass="57054">MITSLKKEETSIQLLVVSFLLNICIVLLLCYLKQKDELENIQLIIQHWIRLLNIKLRWIHDFDKIIVKYVMFIQIKFKIIDYITFDDNQYLGSGSHDKKIFVWDTKTNQRKQTIEHPSIVNCVKFSLYHYYNYKNCVICFSSNDSIIVFWDFINNKQLQILNGPTFGACGIEFSPFHGGKYLCSGAFNNTVDLWDIETSKSLHVFNGHKDTVWCVAFSPLQNKCIGAIGGNGYNICSGSWDNTIRVWDIETTKQLILFDKHEDGVNDIKYGFNTILSGASDTTVRLFDIRSNQQIEIFNGHRSSVNAVEYSPFIDNSNIICSGSLDNTICFWDIRSNKKELYVINGDRYDCGIFSFKFVPVKKQENKDNIDHDICVYYGSQRGYIRCIFLNKLTTKGKKATKKVKKVLSYNIYNIAGFFGSNNFYISKLRISLSTIFLKIKIFCTHHSLYVDDITKPHMPTELRSEKCEPKKKKKWKNSNFGYKKNCLDRE</sequence>
<dbReference type="InterPro" id="IPR019775">
    <property type="entry name" value="WD40_repeat_CS"/>
</dbReference>